<reference evidence="2" key="1">
    <citation type="journal article" date="2020" name="mSystems">
        <title>Genome- and Community-Level Interaction Insights into Carbon Utilization and Element Cycling Functions of Hydrothermarchaeota in Hydrothermal Sediment.</title>
        <authorList>
            <person name="Zhou Z."/>
            <person name="Liu Y."/>
            <person name="Xu W."/>
            <person name="Pan J."/>
            <person name="Luo Z.H."/>
            <person name="Li M."/>
        </authorList>
    </citation>
    <scope>NUCLEOTIDE SEQUENCE [LARGE SCALE GENOMIC DNA]</scope>
    <source>
        <strain evidence="2">SpSt-381</strain>
    </source>
</reference>
<organism evidence="2">
    <name type="scientific">Eiseniibacteriota bacterium</name>
    <dbReference type="NCBI Taxonomy" id="2212470"/>
    <lineage>
        <taxon>Bacteria</taxon>
        <taxon>Candidatus Eiseniibacteriota</taxon>
    </lineage>
</organism>
<dbReference type="PANTHER" id="PTHR30441">
    <property type="entry name" value="DUF748 DOMAIN-CONTAINING PROTEIN"/>
    <property type="match status" value="1"/>
</dbReference>
<protein>
    <recommendedName>
        <fullName evidence="3">AsmA family protein</fullName>
    </recommendedName>
</protein>
<dbReference type="Pfam" id="PF05359">
    <property type="entry name" value="DUF748"/>
    <property type="match status" value="1"/>
</dbReference>
<feature type="compositionally biased region" description="Low complexity" evidence="1">
    <location>
        <begin position="846"/>
        <end position="869"/>
    </location>
</feature>
<dbReference type="GO" id="GO:0005886">
    <property type="term" value="C:plasma membrane"/>
    <property type="evidence" value="ECO:0007669"/>
    <property type="project" value="TreeGrafter"/>
</dbReference>
<dbReference type="GO" id="GO:0090313">
    <property type="term" value="P:regulation of protein targeting to membrane"/>
    <property type="evidence" value="ECO:0007669"/>
    <property type="project" value="TreeGrafter"/>
</dbReference>
<evidence type="ECO:0000256" key="1">
    <source>
        <dbReference type="SAM" id="MobiDB-lite"/>
    </source>
</evidence>
<comment type="caution">
    <text evidence="2">The sequence shown here is derived from an EMBL/GenBank/DDBJ whole genome shotgun (WGS) entry which is preliminary data.</text>
</comment>
<evidence type="ECO:0000313" key="2">
    <source>
        <dbReference type="EMBL" id="HGZ43439.1"/>
    </source>
</evidence>
<dbReference type="InterPro" id="IPR052894">
    <property type="entry name" value="AsmA-related"/>
</dbReference>
<proteinExistence type="predicted"/>
<accession>A0A832I1L1</accession>
<dbReference type="InterPro" id="IPR008023">
    <property type="entry name" value="DUF748"/>
</dbReference>
<sequence length="869" mass="89779">MPTALPRPARLALVAAAALVALLAIGAAAVALLLPPARVRALIEAQLAGALARPVRFEGAAVGVLPPVRLTVRRLALAEPGGFERGTAFEAEAVALDADVLALLLQRKVVVRRLVLERPSVHLLLRADGTTNFDGLLRPAPPGAARPAGEAMDLDVRDLEVRGANLLVDDVRAGRRTALGLSSRLSFASEKGGALLATAGETRIAGVAVGPLTATRMADLNRGIAAIEWRLAHRGKFDARRKRLALERLALSFGRATLEAQGIMDDPGPRAAVDFGARGRAVDLAEVLRVLSTADARALAGLSGGGRLDFDLRIAGRFGPGRLPDVTGALGVVNGAFRYAGAPAGVTGLSFNARFAPDSLGIPDLAATVAGQPVRATLEVRRFEDPVVRFGVRGNVDLAAVAPLVAPKDTKLSGRADVNVAGAGRAKDPGSIALTGAVALRGVTAESPALPKRIEAVNGDLSFSPERAVVRRLTARAGASSFALDATVTRPLALMAKPGETAPAGVRFAFASEHLDLAELLPSGGGGPVLPNARGGGTVAIGRLRQQRLDVRNVRADVALEPGVLGVPAFALDGYGGAVRGDARFDLTDPAVPVYRVRARVDSVQADALLSAWTPARGLVQAALSTTLDLSGAGLEPEQVRRSLTAVGLAALANGQLGPGPSFEAIARFVRIPALREVRFKDARLPFRVERGRMITNPVHLSGPYGEWTAVGSVGFDGSLDYAVSVTLPPAAAQALDARSALAAGALADDQGRVLLDLRVTGPARAPRVAWDPQAMRDRLAGRASQAIAGQRAKLAEEAKRALSPGALVHPDSLRRLASPWRALSADSAKKGATDLIRGFFGGGRRAAAPAPAPAPGDSAARPDSAGGR</sequence>
<dbReference type="AlphaFoldDB" id="A0A832I1L1"/>
<gene>
    <name evidence="2" type="ORF">ENR23_08445</name>
</gene>
<dbReference type="PANTHER" id="PTHR30441:SF4">
    <property type="entry name" value="PROTEIN ASMA"/>
    <property type="match status" value="1"/>
</dbReference>
<dbReference type="EMBL" id="DSQF01000018">
    <property type="protein sequence ID" value="HGZ43439.1"/>
    <property type="molecule type" value="Genomic_DNA"/>
</dbReference>
<feature type="region of interest" description="Disordered" evidence="1">
    <location>
        <begin position="844"/>
        <end position="869"/>
    </location>
</feature>
<name>A0A832I1L1_UNCEI</name>
<evidence type="ECO:0008006" key="3">
    <source>
        <dbReference type="Google" id="ProtNLM"/>
    </source>
</evidence>